<keyword evidence="10" id="KW-1185">Reference proteome</keyword>
<keyword evidence="8" id="KW-0732">Signal</keyword>
<dbReference type="InterPro" id="IPR026071">
    <property type="entry name" value="Glyco_Hydrolase_99"/>
</dbReference>
<keyword evidence="4" id="KW-0735">Signal-anchor</keyword>
<name>A0ABU3GN70_9SPHI</name>
<keyword evidence="7" id="KW-0472">Membrane</keyword>
<dbReference type="CDD" id="cd11576">
    <property type="entry name" value="GH99_GH71_like_2"/>
    <property type="match status" value="1"/>
</dbReference>
<sequence length="418" mass="47657">MFFKTAAFFLVFLLLQPCLAQTRHSKNSAFMSYKGLVMAGYQGWFNSPDDGAKRGWNHYVASGRFEPGNCKIDMWPDVSEYSKVYPTAFTKADGSPTHLFSSYDVSTVQLHFKWMKDYGVDGVFMQRFFASINSDKDLAHTDKVLSAALQASQKNRRAISVMYDLSGMEGDEGIEVIIKDWKHLVDDLKLTSKGVSQTYLYHNQRPLIAIWGVGFKDRNYTLKAIDKLLDFLKNNATYGGCSVLLGVPAFWRDLKDDAVADSDLHDLIRKADIVQPWFVGRYNEQSYARFNARIIDDLYWCKLNHVDYVPVVYPGFSWHNMYPRSPFNQIPRNRGQFYWKQIAGSINAGAQMLYIAMFDEIDEGTAIFKISKDPPIGKSVFITFEQDIPGDYYLFLTGYAGEILKGSKTLSLNVPLKP</sequence>
<dbReference type="Gene3D" id="3.20.20.80">
    <property type="entry name" value="Glycosidases"/>
    <property type="match status" value="1"/>
</dbReference>
<evidence type="ECO:0000256" key="5">
    <source>
        <dbReference type="ARBA" id="ARBA00022989"/>
    </source>
</evidence>
<dbReference type="PANTHER" id="PTHR13572:SF4">
    <property type="entry name" value="RE57134P"/>
    <property type="match status" value="1"/>
</dbReference>
<evidence type="ECO:0000256" key="6">
    <source>
        <dbReference type="ARBA" id="ARBA00023034"/>
    </source>
</evidence>
<dbReference type="EC" id="3.2.1.130" evidence="9"/>
<accession>A0ABU3GN70</accession>
<protein>
    <submittedName>
        <fullName evidence="9">Glycoprotein endo-alpha-1,2-mannosidase</fullName>
        <ecNumber evidence="9">3.2.1.130</ecNumber>
    </submittedName>
</protein>
<evidence type="ECO:0000256" key="4">
    <source>
        <dbReference type="ARBA" id="ARBA00022968"/>
    </source>
</evidence>
<evidence type="ECO:0000256" key="1">
    <source>
        <dbReference type="ARBA" id="ARBA00004323"/>
    </source>
</evidence>
<comment type="subcellular location">
    <subcellularLocation>
        <location evidence="1">Golgi apparatus membrane</location>
        <topology evidence="1">Single-pass type II membrane protein</topology>
    </subcellularLocation>
</comment>
<evidence type="ECO:0000256" key="3">
    <source>
        <dbReference type="ARBA" id="ARBA00022801"/>
    </source>
</evidence>
<dbReference type="PANTHER" id="PTHR13572">
    <property type="entry name" value="ENDO-ALPHA-1,2-MANNOSIDASE"/>
    <property type="match status" value="1"/>
</dbReference>
<evidence type="ECO:0000256" key="7">
    <source>
        <dbReference type="ARBA" id="ARBA00023136"/>
    </source>
</evidence>
<proteinExistence type="predicted"/>
<evidence type="ECO:0000313" key="10">
    <source>
        <dbReference type="Proteomes" id="UP001258315"/>
    </source>
</evidence>
<keyword evidence="6" id="KW-0333">Golgi apparatus</keyword>
<evidence type="ECO:0000313" key="9">
    <source>
        <dbReference type="EMBL" id="MDT3400991.1"/>
    </source>
</evidence>
<comment type="caution">
    <text evidence="9">The sequence shown here is derived from an EMBL/GenBank/DDBJ whole genome shotgun (WGS) entry which is preliminary data.</text>
</comment>
<keyword evidence="3 9" id="KW-0378">Hydrolase</keyword>
<dbReference type="EMBL" id="JAVLVU010000001">
    <property type="protein sequence ID" value="MDT3400991.1"/>
    <property type="molecule type" value="Genomic_DNA"/>
</dbReference>
<evidence type="ECO:0000256" key="8">
    <source>
        <dbReference type="SAM" id="SignalP"/>
    </source>
</evidence>
<keyword evidence="9" id="KW-0326">Glycosidase</keyword>
<keyword evidence="5" id="KW-1133">Transmembrane helix</keyword>
<keyword evidence="2" id="KW-0812">Transmembrane</keyword>
<feature type="signal peptide" evidence="8">
    <location>
        <begin position="1"/>
        <end position="20"/>
    </location>
</feature>
<evidence type="ECO:0000256" key="2">
    <source>
        <dbReference type="ARBA" id="ARBA00022692"/>
    </source>
</evidence>
<reference evidence="10" key="1">
    <citation type="submission" date="2023-07" db="EMBL/GenBank/DDBJ databases">
        <title>Functional and genomic diversity of the sorghum phyllosphere microbiome.</title>
        <authorList>
            <person name="Shade A."/>
        </authorList>
    </citation>
    <scope>NUCLEOTIDE SEQUENCE [LARGE SCALE GENOMIC DNA]</scope>
    <source>
        <strain evidence="10">SORGH_AS_0422</strain>
    </source>
</reference>
<feature type="chain" id="PRO_5046079085" evidence="8">
    <location>
        <begin position="21"/>
        <end position="418"/>
    </location>
</feature>
<dbReference type="GO" id="GO:0004569">
    <property type="term" value="F:glycoprotein endo-alpha-1,2-mannosidase activity"/>
    <property type="evidence" value="ECO:0007669"/>
    <property type="project" value="UniProtKB-EC"/>
</dbReference>
<dbReference type="Proteomes" id="UP001258315">
    <property type="component" value="Unassembled WGS sequence"/>
</dbReference>
<gene>
    <name evidence="9" type="ORF">QE417_000063</name>
</gene>
<organism evidence="9 10">
    <name type="scientific">Mucilaginibacter terrae</name>
    <dbReference type="NCBI Taxonomy" id="1955052"/>
    <lineage>
        <taxon>Bacteria</taxon>
        <taxon>Pseudomonadati</taxon>
        <taxon>Bacteroidota</taxon>
        <taxon>Sphingobacteriia</taxon>
        <taxon>Sphingobacteriales</taxon>
        <taxon>Sphingobacteriaceae</taxon>
        <taxon>Mucilaginibacter</taxon>
    </lineage>
</organism>